<evidence type="ECO:0000313" key="1">
    <source>
        <dbReference type="EMBL" id="CZT25083.1"/>
    </source>
</evidence>
<dbReference type="AlphaFoldDB" id="A0A2D3VAI0"/>
<dbReference type="STRING" id="112498.A0A2D3VAI0"/>
<dbReference type="Proteomes" id="UP000225277">
    <property type="component" value="Unassembled WGS sequence"/>
</dbReference>
<proteinExistence type="predicted"/>
<accession>A0A2D3VAI0</accession>
<gene>
    <name evidence="1" type="ORF">RCC_10812</name>
</gene>
<dbReference type="OrthoDB" id="167809at2759"/>
<keyword evidence="2" id="KW-1185">Reference proteome</keyword>
<dbReference type="EMBL" id="FJUY01000025">
    <property type="protein sequence ID" value="CZT25083.1"/>
    <property type="molecule type" value="Genomic_DNA"/>
</dbReference>
<sequence length="217" mass="23251">MSAPTPDLVLLSLAKISFFDEQFEPVLNVLKSKANVREITDPAEADALFLGASRPVVFTTDAAITKPKYSGQKAAAVAFVRNGGTIVFGGHFASFASPPNMNAFFAAFSLPWKSGDYHRTEVYLNGSMQQLNHTGLTPRFSQKALNLANVSGNDALYLPSASSRIQSMVFAPELIEDLTQTPAAFGSCGEGKVGYIGDVNWEDETTGVLMAMCGLNE</sequence>
<evidence type="ECO:0008006" key="3">
    <source>
        <dbReference type="Google" id="ProtNLM"/>
    </source>
</evidence>
<evidence type="ECO:0000313" key="2">
    <source>
        <dbReference type="Proteomes" id="UP000225277"/>
    </source>
</evidence>
<dbReference type="RefSeq" id="XP_023631806.1">
    <property type="nucleotide sequence ID" value="XM_023776038.1"/>
</dbReference>
<reference evidence="1 2" key="1">
    <citation type="submission" date="2016-03" db="EMBL/GenBank/DDBJ databases">
        <authorList>
            <person name="Ploux O."/>
        </authorList>
    </citation>
    <scope>NUCLEOTIDE SEQUENCE [LARGE SCALE GENOMIC DNA]</scope>
    <source>
        <strain evidence="1 2">URUG2</strain>
    </source>
</reference>
<protein>
    <recommendedName>
        <fullName evidence="3">ThuA-like domain-containing protein</fullName>
    </recommendedName>
</protein>
<dbReference type="GeneID" id="35605847"/>
<organism evidence="1 2">
    <name type="scientific">Ramularia collo-cygni</name>
    <dbReference type="NCBI Taxonomy" id="112498"/>
    <lineage>
        <taxon>Eukaryota</taxon>
        <taxon>Fungi</taxon>
        <taxon>Dikarya</taxon>
        <taxon>Ascomycota</taxon>
        <taxon>Pezizomycotina</taxon>
        <taxon>Dothideomycetes</taxon>
        <taxon>Dothideomycetidae</taxon>
        <taxon>Mycosphaerellales</taxon>
        <taxon>Mycosphaerellaceae</taxon>
        <taxon>Ramularia</taxon>
    </lineage>
</organism>
<name>A0A2D3VAI0_9PEZI</name>